<accession>A0A4C1UZX0</accession>
<organism evidence="1 2">
    <name type="scientific">Eumeta variegata</name>
    <name type="common">Bagworm moth</name>
    <name type="synonym">Eumeta japonica</name>
    <dbReference type="NCBI Taxonomy" id="151549"/>
    <lineage>
        <taxon>Eukaryota</taxon>
        <taxon>Metazoa</taxon>
        <taxon>Ecdysozoa</taxon>
        <taxon>Arthropoda</taxon>
        <taxon>Hexapoda</taxon>
        <taxon>Insecta</taxon>
        <taxon>Pterygota</taxon>
        <taxon>Neoptera</taxon>
        <taxon>Endopterygota</taxon>
        <taxon>Lepidoptera</taxon>
        <taxon>Glossata</taxon>
        <taxon>Ditrysia</taxon>
        <taxon>Tineoidea</taxon>
        <taxon>Psychidae</taxon>
        <taxon>Oiketicinae</taxon>
        <taxon>Eumeta</taxon>
    </lineage>
</organism>
<proteinExistence type="predicted"/>
<comment type="caution">
    <text evidence="1">The sequence shown here is derived from an EMBL/GenBank/DDBJ whole genome shotgun (WGS) entry which is preliminary data.</text>
</comment>
<reference evidence="1 2" key="1">
    <citation type="journal article" date="2019" name="Commun. Biol.">
        <title>The bagworm genome reveals a unique fibroin gene that provides high tensile strength.</title>
        <authorList>
            <person name="Kono N."/>
            <person name="Nakamura H."/>
            <person name="Ohtoshi R."/>
            <person name="Tomita M."/>
            <person name="Numata K."/>
            <person name="Arakawa K."/>
        </authorList>
    </citation>
    <scope>NUCLEOTIDE SEQUENCE [LARGE SCALE GENOMIC DNA]</scope>
</reference>
<dbReference type="AlphaFoldDB" id="A0A4C1UZX0"/>
<keyword evidence="2" id="KW-1185">Reference proteome</keyword>
<evidence type="ECO:0000313" key="1">
    <source>
        <dbReference type="EMBL" id="GBP32015.1"/>
    </source>
</evidence>
<dbReference type="EMBL" id="BGZK01000254">
    <property type="protein sequence ID" value="GBP32015.1"/>
    <property type="molecule type" value="Genomic_DNA"/>
</dbReference>
<gene>
    <name evidence="1" type="ORF">EVAR_21048_1</name>
</gene>
<evidence type="ECO:0000313" key="2">
    <source>
        <dbReference type="Proteomes" id="UP000299102"/>
    </source>
</evidence>
<protein>
    <submittedName>
        <fullName evidence="1">Uncharacterized protein</fullName>
    </submittedName>
</protein>
<name>A0A4C1UZX0_EUMVA</name>
<sequence>MGDEVDVGPSAAIRLVRTTRRSRRCRLPFRPALSRQVFSRLLIERPELAGGGRFYINIDLHRFSDENLFTGPFPPRDSARVLIFHRSEPCCARWPRPRVNTPRDTACCGLKPRRNKEIIFIRRKVFTQSRWKLKQIYLFTTGSKVLRGPLLSDTRRQALP</sequence>
<dbReference type="Proteomes" id="UP000299102">
    <property type="component" value="Unassembled WGS sequence"/>
</dbReference>